<keyword evidence="2 5" id="KW-0690">Ribosome biogenesis</keyword>
<dbReference type="NCBIfam" id="TIGR02273">
    <property type="entry name" value="16S_RimM"/>
    <property type="match status" value="1"/>
</dbReference>
<dbReference type="InterPro" id="IPR011961">
    <property type="entry name" value="RimM"/>
</dbReference>
<name>A0A6J4UBC1_9ACTN</name>
<dbReference type="PANTHER" id="PTHR33692:SF1">
    <property type="entry name" value="RIBOSOME MATURATION FACTOR RIMM"/>
    <property type="match status" value="1"/>
</dbReference>
<dbReference type="GO" id="GO:0006364">
    <property type="term" value="P:rRNA processing"/>
    <property type="evidence" value="ECO:0007669"/>
    <property type="project" value="UniProtKB-UniRule"/>
</dbReference>
<keyword evidence="3 5" id="KW-0698">rRNA processing</keyword>
<proteinExistence type="inferred from homology"/>
<dbReference type="AlphaFoldDB" id="A0A6J4UBC1"/>
<evidence type="ECO:0000256" key="2">
    <source>
        <dbReference type="ARBA" id="ARBA00022517"/>
    </source>
</evidence>
<keyword evidence="1 5" id="KW-0963">Cytoplasm</keyword>
<sequence>MRERPGRFPWRPERVRVGTVGRPHGLDGAFVVEGPCGWYGFEVGSRLLADGRPTGVRRRAGTEVRPLVALEGHDDRDAAEALRGVALELPRGALPDPEEDSWFRFDLIGCVAVSGDRELGRVTDVEDGVAHDVLVLDDPEHTRIPFVAALVPSVDVPGRRIEIVEGLL</sequence>
<evidence type="ECO:0000256" key="3">
    <source>
        <dbReference type="ARBA" id="ARBA00022552"/>
    </source>
</evidence>
<dbReference type="InterPro" id="IPR009000">
    <property type="entry name" value="Transl_B-barrel_sf"/>
</dbReference>
<comment type="domain">
    <text evidence="5">The PRC barrel domain binds ribosomal protein uS19.</text>
</comment>
<dbReference type="Gene3D" id="2.40.30.60">
    <property type="entry name" value="RimM"/>
    <property type="match status" value="1"/>
</dbReference>
<dbReference type="InterPro" id="IPR056792">
    <property type="entry name" value="PRC_RimM"/>
</dbReference>
<accession>A0A6J4UBC1</accession>
<evidence type="ECO:0000259" key="7">
    <source>
        <dbReference type="Pfam" id="PF24986"/>
    </source>
</evidence>
<evidence type="ECO:0000313" key="8">
    <source>
        <dbReference type="EMBL" id="CAA9543799.1"/>
    </source>
</evidence>
<dbReference type="GO" id="GO:0005840">
    <property type="term" value="C:ribosome"/>
    <property type="evidence" value="ECO:0007669"/>
    <property type="project" value="InterPro"/>
</dbReference>
<evidence type="ECO:0000256" key="5">
    <source>
        <dbReference type="HAMAP-Rule" id="MF_00014"/>
    </source>
</evidence>
<dbReference type="EMBL" id="CADCWC010000314">
    <property type="protein sequence ID" value="CAA9543799.1"/>
    <property type="molecule type" value="Genomic_DNA"/>
</dbReference>
<dbReference type="GO" id="GO:0043022">
    <property type="term" value="F:ribosome binding"/>
    <property type="evidence" value="ECO:0007669"/>
    <property type="project" value="InterPro"/>
</dbReference>
<protein>
    <recommendedName>
        <fullName evidence="5">Ribosome maturation factor RimM</fullName>
    </recommendedName>
</protein>
<dbReference type="SUPFAM" id="SSF50346">
    <property type="entry name" value="PRC-barrel domain"/>
    <property type="match status" value="1"/>
</dbReference>
<comment type="function">
    <text evidence="5">An accessory protein needed during the final step in the assembly of 30S ribosomal subunit, possibly for assembly of the head region. Essential for efficient processing of 16S rRNA. May be needed both before and after RbfA during the maturation of 16S rRNA. It has affinity for free ribosomal 30S subunits but not for 70S ribosomes.</text>
</comment>
<comment type="subcellular location">
    <subcellularLocation>
        <location evidence="5">Cytoplasm</location>
    </subcellularLocation>
</comment>
<dbReference type="GO" id="GO:0042274">
    <property type="term" value="P:ribosomal small subunit biogenesis"/>
    <property type="evidence" value="ECO:0007669"/>
    <property type="project" value="UniProtKB-UniRule"/>
</dbReference>
<reference evidence="8" key="1">
    <citation type="submission" date="2020-02" db="EMBL/GenBank/DDBJ databases">
        <authorList>
            <person name="Meier V. D."/>
        </authorList>
    </citation>
    <scope>NUCLEOTIDE SEQUENCE</scope>
    <source>
        <strain evidence="8">AVDCRST_MAG79</strain>
    </source>
</reference>
<feature type="domain" description="Ribosome maturation factor RimM PRC barrel" evidence="7">
    <location>
        <begin position="105"/>
        <end position="163"/>
    </location>
</feature>
<dbReference type="Pfam" id="PF24986">
    <property type="entry name" value="PRC_RimM"/>
    <property type="match status" value="1"/>
</dbReference>
<dbReference type="InterPro" id="IPR011033">
    <property type="entry name" value="PRC_barrel-like_sf"/>
</dbReference>
<evidence type="ECO:0000256" key="4">
    <source>
        <dbReference type="ARBA" id="ARBA00023186"/>
    </source>
</evidence>
<dbReference type="Gene3D" id="2.30.30.240">
    <property type="entry name" value="PRC-barrel domain"/>
    <property type="match status" value="1"/>
</dbReference>
<gene>
    <name evidence="5" type="primary">rimM</name>
    <name evidence="8" type="ORF">AVDCRST_MAG79-2092</name>
</gene>
<dbReference type="GO" id="GO:0005737">
    <property type="term" value="C:cytoplasm"/>
    <property type="evidence" value="ECO:0007669"/>
    <property type="project" value="UniProtKB-SubCell"/>
</dbReference>
<evidence type="ECO:0000259" key="6">
    <source>
        <dbReference type="Pfam" id="PF01782"/>
    </source>
</evidence>
<dbReference type="InterPro" id="IPR036976">
    <property type="entry name" value="RimM_N_sf"/>
</dbReference>
<dbReference type="PANTHER" id="PTHR33692">
    <property type="entry name" value="RIBOSOME MATURATION FACTOR RIMM"/>
    <property type="match status" value="1"/>
</dbReference>
<dbReference type="Pfam" id="PF01782">
    <property type="entry name" value="RimM"/>
    <property type="match status" value="1"/>
</dbReference>
<comment type="similarity">
    <text evidence="5">Belongs to the RimM family.</text>
</comment>
<organism evidence="8">
    <name type="scientific">uncultured Thermoleophilia bacterium</name>
    <dbReference type="NCBI Taxonomy" id="1497501"/>
    <lineage>
        <taxon>Bacteria</taxon>
        <taxon>Bacillati</taxon>
        <taxon>Actinomycetota</taxon>
        <taxon>Thermoleophilia</taxon>
        <taxon>environmental samples</taxon>
    </lineage>
</organism>
<evidence type="ECO:0000256" key="1">
    <source>
        <dbReference type="ARBA" id="ARBA00022490"/>
    </source>
</evidence>
<keyword evidence="4 5" id="KW-0143">Chaperone</keyword>
<dbReference type="InterPro" id="IPR002676">
    <property type="entry name" value="RimM_N"/>
</dbReference>
<feature type="domain" description="RimM N-terminal" evidence="6">
    <location>
        <begin position="17"/>
        <end position="91"/>
    </location>
</feature>
<dbReference type="HAMAP" id="MF_00014">
    <property type="entry name" value="Ribosome_mat_RimM"/>
    <property type="match status" value="1"/>
</dbReference>
<dbReference type="SUPFAM" id="SSF50447">
    <property type="entry name" value="Translation proteins"/>
    <property type="match status" value="1"/>
</dbReference>
<comment type="subunit">
    <text evidence="5">Binds ribosomal protein uS19.</text>
</comment>